<gene>
    <name evidence="7" type="primary">tauD</name>
    <name evidence="7" type="ORF">SNAT2548_LOCUS9898</name>
</gene>
<evidence type="ECO:0000256" key="4">
    <source>
        <dbReference type="ARBA" id="ARBA00023002"/>
    </source>
</evidence>
<protein>
    <submittedName>
        <fullName evidence="7">TauD protein</fullName>
    </submittedName>
</protein>
<reference evidence="7" key="1">
    <citation type="submission" date="2021-02" db="EMBL/GenBank/DDBJ databases">
        <authorList>
            <person name="Dougan E. K."/>
            <person name="Rhodes N."/>
            <person name="Thang M."/>
            <person name="Chan C."/>
        </authorList>
    </citation>
    <scope>NUCLEOTIDE SEQUENCE</scope>
</reference>
<dbReference type="OrthoDB" id="10257314at2759"/>
<dbReference type="InterPro" id="IPR011990">
    <property type="entry name" value="TPR-like_helical_dom_sf"/>
</dbReference>
<name>A0A812KTN9_9DINO</name>
<evidence type="ECO:0000256" key="3">
    <source>
        <dbReference type="ARBA" id="ARBA00022964"/>
    </source>
</evidence>
<evidence type="ECO:0000313" key="8">
    <source>
        <dbReference type="Proteomes" id="UP000604046"/>
    </source>
</evidence>
<evidence type="ECO:0000256" key="1">
    <source>
        <dbReference type="ARBA" id="ARBA00005896"/>
    </source>
</evidence>
<dbReference type="InterPro" id="IPR003819">
    <property type="entry name" value="TauD/TfdA-like"/>
</dbReference>
<dbReference type="PANTHER" id="PTHR43779:SF3">
    <property type="entry name" value="(3R)-3-[(CARBOXYMETHYL)AMINO]FATTY ACID OXYGENASE_DECARBOXYLASE"/>
    <property type="match status" value="1"/>
</dbReference>
<keyword evidence="3" id="KW-0223">Dioxygenase</keyword>
<dbReference type="Proteomes" id="UP000604046">
    <property type="component" value="Unassembled WGS sequence"/>
</dbReference>
<evidence type="ECO:0000256" key="2">
    <source>
        <dbReference type="ARBA" id="ARBA00022723"/>
    </source>
</evidence>
<evidence type="ECO:0000256" key="5">
    <source>
        <dbReference type="ARBA" id="ARBA00023004"/>
    </source>
</evidence>
<dbReference type="Gene3D" id="1.25.40.10">
    <property type="entry name" value="Tetratricopeptide repeat domain"/>
    <property type="match status" value="1"/>
</dbReference>
<comment type="similarity">
    <text evidence="1">Belongs to the TfdA dioxygenase family.</text>
</comment>
<feature type="domain" description="TauD/TfdA-like" evidence="6">
    <location>
        <begin position="376"/>
        <end position="637"/>
    </location>
</feature>
<dbReference type="InterPro" id="IPR042098">
    <property type="entry name" value="TauD-like_sf"/>
</dbReference>
<dbReference type="GO" id="GO:0046872">
    <property type="term" value="F:metal ion binding"/>
    <property type="evidence" value="ECO:0007669"/>
    <property type="project" value="UniProtKB-KW"/>
</dbReference>
<dbReference type="PANTHER" id="PTHR43779">
    <property type="entry name" value="DIOXYGENASE RV0097-RELATED"/>
    <property type="match status" value="1"/>
</dbReference>
<dbReference type="Pfam" id="PF02668">
    <property type="entry name" value="TauD"/>
    <property type="match status" value="1"/>
</dbReference>
<dbReference type="SUPFAM" id="SSF51197">
    <property type="entry name" value="Clavaminate synthase-like"/>
    <property type="match status" value="1"/>
</dbReference>
<keyword evidence="8" id="KW-1185">Reference proteome</keyword>
<keyword evidence="5" id="KW-0408">Iron</keyword>
<organism evidence="7 8">
    <name type="scientific">Symbiodinium natans</name>
    <dbReference type="NCBI Taxonomy" id="878477"/>
    <lineage>
        <taxon>Eukaryota</taxon>
        <taxon>Sar</taxon>
        <taxon>Alveolata</taxon>
        <taxon>Dinophyceae</taxon>
        <taxon>Suessiales</taxon>
        <taxon>Symbiodiniaceae</taxon>
        <taxon>Symbiodinium</taxon>
    </lineage>
</organism>
<sequence>MDQLAQDGFTMNEVIYVSLISSSNADWVKALGTVYAVRSAELRPNVVLLGSALTSGASAWERTQELLKRSLTWTLPVDEACFEAVMLAQGRGRRWEAALQSKASSSANFKKKVRAANALAAVCRWGDRWAMSLEQIRALSLQRCSPDSMSYNTALAACQTGSCWALSAYLLERMRNLSFKLDEAGCNAASSSYAEGGCWEESLDMLAYLRLSRLALQAASGSACATACDRSSTWKWAVSMVHSLQSECVTASTPVIDSEVLAVTLRASEAGGSSGLVPSLWCGPAMELGGSLGQHCGSLGTGSRKLALGPKLRLRATRPLNICTVASLPLVIATRRLPLRLRRAAGSLASMAGVPPLHESSAELLKQHGISLTAIEPMGARVRGLDLRGPEPTPEVRRVLEEEMARRGFLVFADQGVLSGDEQVRASEFWGGRKIHSTHGVHPQAPNRHIFRLSNDSSVGIVGVGPQWHNDGSFEVGVFSHVGYHIVRVPEQGGNTQFVHQGAAFDALPAEKQRYWSRLVSVNATSGVLHPMVHDHPISGRRSVYLHLGMTGGILEKAEGPNSFRLLEEEEISDVCRTYNELLNAGFPERGGNYGISYPYQEGDCIFIDNWAIAHRATPEAHADKAKQGLRILHRTTVQAFRPFSPPFGLPDVVTQELLEAADTSGAGVFVPGGLGFRWDPTIRMQN</sequence>
<comment type="caution">
    <text evidence="7">The sequence shown here is derived from an EMBL/GenBank/DDBJ whole genome shotgun (WGS) entry which is preliminary data.</text>
</comment>
<keyword evidence="4" id="KW-0560">Oxidoreductase</keyword>
<proteinExistence type="inferred from homology"/>
<dbReference type="AlphaFoldDB" id="A0A812KTN9"/>
<accession>A0A812KTN9</accession>
<evidence type="ECO:0000259" key="6">
    <source>
        <dbReference type="Pfam" id="PF02668"/>
    </source>
</evidence>
<dbReference type="GO" id="GO:0051213">
    <property type="term" value="F:dioxygenase activity"/>
    <property type="evidence" value="ECO:0007669"/>
    <property type="project" value="UniProtKB-KW"/>
</dbReference>
<evidence type="ECO:0000313" key="7">
    <source>
        <dbReference type="EMBL" id="CAE7234419.1"/>
    </source>
</evidence>
<dbReference type="InterPro" id="IPR051178">
    <property type="entry name" value="TfdA_dioxygenase"/>
</dbReference>
<keyword evidence="2" id="KW-0479">Metal-binding</keyword>
<dbReference type="EMBL" id="CAJNDS010000791">
    <property type="protein sequence ID" value="CAE7234419.1"/>
    <property type="molecule type" value="Genomic_DNA"/>
</dbReference>
<dbReference type="Gene3D" id="3.60.130.10">
    <property type="entry name" value="Clavaminate synthase-like"/>
    <property type="match status" value="1"/>
</dbReference>